<protein>
    <submittedName>
        <fullName evidence="1">Uncharacterized protein</fullName>
    </submittedName>
</protein>
<evidence type="ECO:0000313" key="2">
    <source>
        <dbReference type="Proteomes" id="UP000177723"/>
    </source>
</evidence>
<proteinExistence type="predicted"/>
<dbReference type="EMBL" id="MFHT01000004">
    <property type="protein sequence ID" value="OGF78088.1"/>
    <property type="molecule type" value="Genomic_DNA"/>
</dbReference>
<evidence type="ECO:0000313" key="1">
    <source>
        <dbReference type="EMBL" id="OGF78088.1"/>
    </source>
</evidence>
<comment type="caution">
    <text evidence="1">The sequence shown here is derived from an EMBL/GenBank/DDBJ whole genome shotgun (WGS) entry which is preliminary data.</text>
</comment>
<name>A0A1F5WQZ9_9BACT</name>
<dbReference type="Proteomes" id="UP000177723">
    <property type="component" value="Unassembled WGS sequence"/>
</dbReference>
<sequence>MDPLLWGTIYNEAAKEQRRKEFEGFWQERWKPRGVKDGYFQTKEDESPFSAYSSKGWKIHIAFEKGKEKEVSGLLYENGLYFKTEAGSGTYFNGLNESGATIYIGSHDNMEQIAKTIEEKTRKFLKDGTTTKVGDRVMRKGSGSDIEIRPKIMARFDIAKTEFGWLQGNKRYAEYGLPSWSTMGGIPILQKYEKEASNIESAWNKFSDYQRNLYLNGRLKEIYEDSKRELIRDFGKEFLFGS</sequence>
<dbReference type="AlphaFoldDB" id="A0A1F5WQZ9"/>
<reference evidence="1 2" key="1">
    <citation type="journal article" date="2016" name="Nat. Commun.">
        <title>Thousands of microbial genomes shed light on interconnected biogeochemical processes in an aquifer system.</title>
        <authorList>
            <person name="Anantharaman K."/>
            <person name="Brown C.T."/>
            <person name="Hug L.A."/>
            <person name="Sharon I."/>
            <person name="Castelle C.J."/>
            <person name="Probst A.J."/>
            <person name="Thomas B.C."/>
            <person name="Singh A."/>
            <person name="Wilkins M.J."/>
            <person name="Karaoz U."/>
            <person name="Brodie E.L."/>
            <person name="Williams K.H."/>
            <person name="Hubbard S.S."/>
            <person name="Banfield J.F."/>
        </authorList>
    </citation>
    <scope>NUCLEOTIDE SEQUENCE [LARGE SCALE GENOMIC DNA]</scope>
</reference>
<gene>
    <name evidence="1" type="ORF">A3F23_02700</name>
</gene>
<accession>A0A1F5WQZ9</accession>
<organism evidence="1 2">
    <name type="scientific">Candidatus Giovannonibacteria bacterium RIFCSPHIGHO2_12_FULL_43_15</name>
    <dbReference type="NCBI Taxonomy" id="1798341"/>
    <lineage>
        <taxon>Bacteria</taxon>
        <taxon>Candidatus Giovannoniibacteriota</taxon>
    </lineage>
</organism>